<proteinExistence type="predicted"/>
<dbReference type="KEGG" id="shg:Sph21_0690"/>
<dbReference type="AlphaFoldDB" id="F4C9X9"/>
<dbReference type="HOGENOM" id="CLU_3348761_0_0_10"/>
<protein>
    <submittedName>
        <fullName evidence="1">Uncharacterized protein</fullName>
    </submittedName>
</protein>
<name>F4C9X9_SPHS2</name>
<accession>F4C9X9</accession>
<evidence type="ECO:0000313" key="1">
    <source>
        <dbReference type="EMBL" id="ADZ77269.1"/>
    </source>
</evidence>
<reference evidence="1" key="1">
    <citation type="submission" date="2011-03" db="EMBL/GenBank/DDBJ databases">
        <title>Complete sequence of Sphingobacterium sp. 21.</title>
        <authorList>
            <consortium name="US DOE Joint Genome Institute"/>
            <person name="Lucas S."/>
            <person name="Copeland A."/>
            <person name="Lapidus A."/>
            <person name="Cheng J.-F."/>
            <person name="Goodwin L."/>
            <person name="Pitluck S."/>
            <person name="Davenport K."/>
            <person name="Detter J.C."/>
            <person name="Han C."/>
            <person name="Tapia R."/>
            <person name="Land M."/>
            <person name="Hauser L."/>
            <person name="Kyrpides N."/>
            <person name="Ivanova N."/>
            <person name="Ovchinnikova G."/>
            <person name="Pagani I."/>
            <person name="Siebers A.K."/>
            <person name="Allgaier M."/>
            <person name="Thelen M.P."/>
            <person name="Hugenholtz P."/>
            <person name="Woyke T."/>
        </authorList>
    </citation>
    <scope>NUCLEOTIDE SEQUENCE</scope>
    <source>
        <strain evidence="1">21</strain>
    </source>
</reference>
<sequence length="37" mass="4458">MCLVEKNYRSYVWLVILLHNYQGMPKTLKRVGEIFNT</sequence>
<organism evidence="1">
    <name type="scientific">Sphingobacterium sp. (strain 21)</name>
    <dbReference type="NCBI Taxonomy" id="743722"/>
    <lineage>
        <taxon>Bacteria</taxon>
        <taxon>Pseudomonadati</taxon>
        <taxon>Bacteroidota</taxon>
        <taxon>Sphingobacteriia</taxon>
        <taxon>Sphingobacteriales</taxon>
        <taxon>Sphingobacteriaceae</taxon>
        <taxon>Sphingobacterium</taxon>
    </lineage>
</organism>
<dbReference type="STRING" id="743722.Sph21_0690"/>
<dbReference type="EMBL" id="CP002584">
    <property type="protein sequence ID" value="ADZ77269.1"/>
    <property type="molecule type" value="Genomic_DNA"/>
</dbReference>
<gene>
    <name evidence="1" type="ordered locus">Sph21_0690</name>
</gene>